<dbReference type="RefSeq" id="WP_163911028.1">
    <property type="nucleotide sequence ID" value="NZ_JAAGWD010000001.1"/>
</dbReference>
<organism evidence="1 2">
    <name type="scientific">Pontibacter burrus</name>
    <dbReference type="NCBI Taxonomy" id="2704466"/>
    <lineage>
        <taxon>Bacteria</taxon>
        <taxon>Pseudomonadati</taxon>
        <taxon>Bacteroidota</taxon>
        <taxon>Cytophagia</taxon>
        <taxon>Cytophagales</taxon>
        <taxon>Hymenobacteraceae</taxon>
        <taxon>Pontibacter</taxon>
    </lineage>
</organism>
<dbReference type="AlphaFoldDB" id="A0A6B3LJQ9"/>
<protein>
    <recommendedName>
        <fullName evidence="3">XRE family transcriptional regulator</fullName>
    </recommendedName>
</protein>
<evidence type="ECO:0008006" key="3">
    <source>
        <dbReference type="Google" id="ProtNLM"/>
    </source>
</evidence>
<sequence length="112" mass="12666">MYDNHAIRGRFLDEVERLVSSGICRSYAQVAEGCGLKSYHLSDIRNVRSELSLPVLVDFVSAYREHGVSYAYILDGVRTEPLVVSQAYQKLQQAQEALKEIRELLNHGTPNL</sequence>
<comment type="caution">
    <text evidence="1">The sequence shown here is derived from an EMBL/GenBank/DDBJ whole genome shotgun (WGS) entry which is preliminary data.</text>
</comment>
<dbReference type="Proteomes" id="UP000474777">
    <property type="component" value="Unassembled WGS sequence"/>
</dbReference>
<reference evidence="1 2" key="1">
    <citation type="submission" date="2020-02" db="EMBL/GenBank/DDBJ databases">
        <authorList>
            <person name="Kim M.K."/>
        </authorList>
    </citation>
    <scope>NUCLEOTIDE SEQUENCE [LARGE SCALE GENOMIC DNA]</scope>
    <source>
        <strain evidence="1 2">BT327</strain>
    </source>
</reference>
<dbReference type="EMBL" id="JAAGWD010000001">
    <property type="protein sequence ID" value="NEM96203.1"/>
    <property type="molecule type" value="Genomic_DNA"/>
</dbReference>
<accession>A0A6B3LJQ9</accession>
<proteinExistence type="predicted"/>
<gene>
    <name evidence="1" type="ORF">GXP69_00725</name>
</gene>
<evidence type="ECO:0000313" key="1">
    <source>
        <dbReference type="EMBL" id="NEM96203.1"/>
    </source>
</evidence>
<evidence type="ECO:0000313" key="2">
    <source>
        <dbReference type="Proteomes" id="UP000474777"/>
    </source>
</evidence>
<keyword evidence="2" id="KW-1185">Reference proteome</keyword>
<name>A0A6B3LJQ9_9BACT</name>